<dbReference type="PANTHER" id="PTHR10653">
    <property type="entry name" value="F-ACTIN-CAPPING PROTEIN SUBUNIT ALPHA"/>
    <property type="match status" value="1"/>
</dbReference>
<dbReference type="FunFam" id="3.90.1150.210:FF:000003">
    <property type="entry name" value="F-actin-capping protein subunit alpha"/>
    <property type="match status" value="1"/>
</dbReference>
<evidence type="ECO:0000313" key="6">
    <source>
        <dbReference type="EMBL" id="CAB3227632.1"/>
    </source>
</evidence>
<protein>
    <recommendedName>
        <fullName evidence="2 5">F-actin-capping protein subunit alpha</fullName>
    </recommendedName>
</protein>
<evidence type="ECO:0000256" key="1">
    <source>
        <dbReference type="ARBA" id="ARBA00010479"/>
    </source>
</evidence>
<dbReference type="SUPFAM" id="SSF90096">
    <property type="entry name" value="Subunits of heterodimeric actin filament capping protein Capz"/>
    <property type="match status" value="1"/>
</dbReference>
<evidence type="ECO:0000256" key="3">
    <source>
        <dbReference type="ARBA" id="ARBA00022467"/>
    </source>
</evidence>
<accession>A0A6F9D852</accession>
<dbReference type="GO" id="GO:0051016">
    <property type="term" value="P:barbed-end actin filament capping"/>
    <property type="evidence" value="ECO:0007669"/>
    <property type="project" value="UniProtKB-UniRule"/>
</dbReference>
<evidence type="ECO:0000256" key="4">
    <source>
        <dbReference type="ARBA" id="ARBA00023203"/>
    </source>
</evidence>
<sequence>MIMADYEEQISPEEKARIAHDFITHAPPGEAETVFKDVRALLGNDSVFNDGMLSALTKFRVDQFTPTAVDDSSVLITVHGKQDEGRFYDPKTKKSFVYNFSSKKVSDVRSENVENSVEIWRSEMETAVQNYVKNFYPHGVSTVYGKSGPGGNTVLIVCIEDHKFSPENFWNGRWRSEWHITVEGGNAKVVGLLKTQVHYYEDGNVQLVSQKECKDELTVSSEKQLAEDVAKLLAKCEFDYQAAIGDNYNSMSSTTFKALRRQLPPTRTKIDWNKILGYRIGKEIGK</sequence>
<dbReference type="GO" id="GO:0051015">
    <property type="term" value="F:actin filament binding"/>
    <property type="evidence" value="ECO:0007669"/>
    <property type="project" value="TreeGrafter"/>
</dbReference>
<dbReference type="InterPro" id="IPR042276">
    <property type="entry name" value="CapZ_alpha/beta_2"/>
</dbReference>
<dbReference type="InterPro" id="IPR042489">
    <property type="entry name" value="CapZ_alpha_1"/>
</dbReference>
<comment type="subunit">
    <text evidence="5">Heterodimer of an alpha and a beta subunit.</text>
</comment>
<dbReference type="InterPro" id="IPR002189">
    <property type="entry name" value="CapZ_alpha"/>
</dbReference>
<organism evidence="6">
    <name type="scientific">Phallusia mammillata</name>
    <dbReference type="NCBI Taxonomy" id="59560"/>
    <lineage>
        <taxon>Eukaryota</taxon>
        <taxon>Metazoa</taxon>
        <taxon>Chordata</taxon>
        <taxon>Tunicata</taxon>
        <taxon>Ascidiacea</taxon>
        <taxon>Phlebobranchia</taxon>
        <taxon>Ascidiidae</taxon>
        <taxon>Phallusia</taxon>
    </lineage>
</organism>
<dbReference type="Gene3D" id="3.90.1150.210">
    <property type="entry name" value="F-actin capping protein, beta subunit"/>
    <property type="match status" value="1"/>
</dbReference>
<dbReference type="PROSITE" id="PS00748">
    <property type="entry name" value="F_ACTIN_CAPPING_A_1"/>
    <property type="match status" value="1"/>
</dbReference>
<dbReference type="PRINTS" id="PR00191">
    <property type="entry name" value="FACTINCAPA"/>
</dbReference>
<dbReference type="Pfam" id="PF01267">
    <property type="entry name" value="F-actin_cap_A"/>
    <property type="match status" value="1"/>
</dbReference>
<keyword evidence="4 5" id="KW-0009">Actin-binding</keyword>
<dbReference type="InterPro" id="IPR037282">
    <property type="entry name" value="CapZ_alpha/beta"/>
</dbReference>
<name>A0A6F9D852_9ASCI</name>
<proteinExistence type="evidence at transcript level"/>
<keyword evidence="3 5" id="KW-0117">Actin capping</keyword>
<dbReference type="AlphaFoldDB" id="A0A6F9D852"/>
<dbReference type="PANTHER" id="PTHR10653:SF0">
    <property type="entry name" value="F-ACTIN-CAPPING PROTEIN SUBUNIT ALPHA"/>
    <property type="match status" value="1"/>
</dbReference>
<dbReference type="GO" id="GO:0008290">
    <property type="term" value="C:F-actin capping protein complex"/>
    <property type="evidence" value="ECO:0007669"/>
    <property type="project" value="UniProtKB-UniRule"/>
</dbReference>
<evidence type="ECO:0000256" key="5">
    <source>
        <dbReference type="RuleBase" id="RU365077"/>
    </source>
</evidence>
<dbReference type="GO" id="GO:0030036">
    <property type="term" value="P:actin cytoskeleton organization"/>
    <property type="evidence" value="ECO:0007669"/>
    <property type="project" value="TreeGrafter"/>
</dbReference>
<comment type="function">
    <text evidence="5">F-actin-capping proteins bind in a Ca(2+)-independent manner to the fast growing ends of actin filaments (barbed end) thereby blocking the exchange of subunits at these ends. Unlike other capping proteins (such as gelsolin and severin), these proteins do not sever actin filaments.</text>
</comment>
<gene>
    <name evidence="6" type="primary">Capza1</name>
</gene>
<dbReference type="GO" id="GO:0030863">
    <property type="term" value="C:cortical cytoskeleton"/>
    <property type="evidence" value="ECO:0007669"/>
    <property type="project" value="TreeGrafter"/>
</dbReference>
<evidence type="ECO:0000256" key="2">
    <source>
        <dbReference type="ARBA" id="ARBA00014038"/>
    </source>
</evidence>
<dbReference type="InterPro" id="IPR017865">
    <property type="entry name" value="F-actin_cap_asu_CS"/>
</dbReference>
<dbReference type="Gene3D" id="3.30.1140.60">
    <property type="entry name" value="F-actin capping protein, alpha subunit"/>
    <property type="match status" value="1"/>
</dbReference>
<dbReference type="EMBL" id="LR783579">
    <property type="protein sequence ID" value="CAB3227632.1"/>
    <property type="molecule type" value="mRNA"/>
</dbReference>
<comment type="similarity">
    <text evidence="1 5">Belongs to the F-actin-capping protein alpha subunit family.</text>
</comment>
<reference evidence="6" key="1">
    <citation type="submission" date="2020-04" db="EMBL/GenBank/DDBJ databases">
        <authorList>
            <person name="Neveu A P."/>
        </authorList>
    </citation>
    <scope>NUCLEOTIDE SEQUENCE</scope>
    <source>
        <tissue evidence="6">Whole embryo</tissue>
    </source>
</reference>